<dbReference type="AlphaFoldDB" id="A0AAE4JUH2"/>
<reference evidence="2" key="1">
    <citation type="submission" date="2023-04" db="EMBL/GenBank/DDBJ databases">
        <title>Assessment of the microbiological origin of a defect in Grana Padano cheese.</title>
        <authorList>
            <person name="Zago M."/>
            <person name="Rossetti L."/>
            <person name="Bonvini B."/>
            <person name="Carminati D."/>
            <person name="Giraffa G."/>
        </authorList>
    </citation>
    <scope>NUCLEOTIDE SEQUENCE</scope>
    <source>
        <strain evidence="2">4990</strain>
    </source>
</reference>
<accession>A0AAE4JUH2</accession>
<dbReference type="Proteomes" id="UP001182303">
    <property type="component" value="Unassembled WGS sequence"/>
</dbReference>
<organism evidence="2 3">
    <name type="scientific">Clostridium sporogenes</name>
    <dbReference type="NCBI Taxonomy" id="1509"/>
    <lineage>
        <taxon>Bacteria</taxon>
        <taxon>Bacillati</taxon>
        <taxon>Bacillota</taxon>
        <taxon>Clostridia</taxon>
        <taxon>Eubacteriales</taxon>
        <taxon>Clostridiaceae</taxon>
        <taxon>Clostridium</taxon>
    </lineage>
</organism>
<gene>
    <name evidence="2" type="ORF">P9J83_17315</name>
</gene>
<evidence type="ECO:0000313" key="2">
    <source>
        <dbReference type="EMBL" id="MDS1005226.1"/>
    </source>
</evidence>
<protein>
    <submittedName>
        <fullName evidence="2">Uncharacterized protein</fullName>
    </submittedName>
</protein>
<dbReference type="RefSeq" id="WP_310944540.1">
    <property type="nucleotide sequence ID" value="NZ_JARUIS010000039.1"/>
</dbReference>
<name>A0AAE4JUH2_CLOSG</name>
<proteinExistence type="predicted"/>
<keyword evidence="1" id="KW-0472">Membrane</keyword>
<feature type="transmembrane region" description="Helical" evidence="1">
    <location>
        <begin position="107"/>
        <end position="125"/>
    </location>
</feature>
<feature type="transmembrane region" description="Helical" evidence="1">
    <location>
        <begin position="79"/>
        <end position="101"/>
    </location>
</feature>
<evidence type="ECO:0000256" key="1">
    <source>
        <dbReference type="SAM" id="Phobius"/>
    </source>
</evidence>
<dbReference type="EMBL" id="JARUIS010000039">
    <property type="protein sequence ID" value="MDS1005226.1"/>
    <property type="molecule type" value="Genomic_DNA"/>
</dbReference>
<feature type="transmembrane region" description="Helical" evidence="1">
    <location>
        <begin position="38"/>
        <end position="59"/>
    </location>
</feature>
<feature type="transmembrane region" description="Helical" evidence="1">
    <location>
        <begin position="137"/>
        <end position="154"/>
    </location>
</feature>
<sequence>MKLFKSKLFSVTLFITLITLLIIRVITEIPNNERTLTMYYFITIISIITMIISILIGYYVNLVSYRFIVGKSIHNKITFLNFILLQANINILIMTIMIIIFKLNNSWISIFNPFTLILQVIFFNYLVKFENGGKKSVFVYILFGFLFTIIFNYIKM</sequence>
<feature type="transmembrane region" description="Helical" evidence="1">
    <location>
        <begin position="7"/>
        <end position="26"/>
    </location>
</feature>
<evidence type="ECO:0000313" key="3">
    <source>
        <dbReference type="Proteomes" id="UP001182303"/>
    </source>
</evidence>
<keyword evidence="1" id="KW-1133">Transmembrane helix</keyword>
<comment type="caution">
    <text evidence="2">The sequence shown here is derived from an EMBL/GenBank/DDBJ whole genome shotgun (WGS) entry which is preliminary data.</text>
</comment>
<keyword evidence="1" id="KW-0812">Transmembrane</keyword>